<keyword evidence="1" id="KW-0175">Coiled coil</keyword>
<keyword evidence="4" id="KW-1185">Reference proteome</keyword>
<evidence type="ECO:0000256" key="2">
    <source>
        <dbReference type="SAM" id="MobiDB-lite"/>
    </source>
</evidence>
<feature type="region of interest" description="Disordered" evidence="2">
    <location>
        <begin position="156"/>
        <end position="181"/>
    </location>
</feature>
<feature type="region of interest" description="Disordered" evidence="2">
    <location>
        <begin position="84"/>
        <end position="113"/>
    </location>
</feature>
<evidence type="ECO:0000313" key="3">
    <source>
        <dbReference type="EMBL" id="KIM28602.1"/>
    </source>
</evidence>
<gene>
    <name evidence="3" type="ORF">M408DRAFT_23648</name>
</gene>
<evidence type="ECO:0000313" key="4">
    <source>
        <dbReference type="Proteomes" id="UP000054097"/>
    </source>
</evidence>
<reference evidence="4" key="2">
    <citation type="submission" date="2015-01" db="EMBL/GenBank/DDBJ databases">
        <title>Evolutionary Origins and Diversification of the Mycorrhizal Mutualists.</title>
        <authorList>
            <consortium name="DOE Joint Genome Institute"/>
            <consortium name="Mycorrhizal Genomics Consortium"/>
            <person name="Kohler A."/>
            <person name="Kuo A."/>
            <person name="Nagy L.G."/>
            <person name="Floudas D."/>
            <person name="Copeland A."/>
            <person name="Barry K.W."/>
            <person name="Cichocki N."/>
            <person name="Veneault-Fourrey C."/>
            <person name="LaButti K."/>
            <person name="Lindquist E.A."/>
            <person name="Lipzen A."/>
            <person name="Lundell T."/>
            <person name="Morin E."/>
            <person name="Murat C."/>
            <person name="Riley R."/>
            <person name="Ohm R."/>
            <person name="Sun H."/>
            <person name="Tunlid A."/>
            <person name="Henrissat B."/>
            <person name="Grigoriev I.V."/>
            <person name="Hibbett D.S."/>
            <person name="Martin F."/>
        </authorList>
    </citation>
    <scope>NUCLEOTIDE SEQUENCE [LARGE SCALE GENOMIC DNA]</scope>
    <source>
        <strain evidence="4">MAFF 305830</strain>
    </source>
</reference>
<sequence length="1856" mass="202037">MSVTDAQQRRPPKQRQALVQSIHNPYRYWDHHHMLYKELIPYYDFNFLNSHIYYPQSTLQLPLSSSHSHRTILTPLELRYVASSTTPSSSRKPALSYAHGNATHAAAADSEEHGRDILPSDALRHLYRLAERVYSHLSKSGHTHVSANVHHVQNGMTHDSSIESTARPAARDGGVYGPARSSYGLDGREGSIADSVSSLYSQNTLANSTLIDESESMYGSFRGEGGNGASNAKLAALSAALEKAQNQLAYERSAREEADSVIAALRGEVGKLSGKLERADKALDAAKKREKDLQTQYATLNGSICDLKKHLVDEEPAWAKALRAEVLASVTGLSSTTSHSFTGISKDLKHQHHEITQLGERTSKLATSHEAVVRDATHNVQHHLSTKLDRLVAGQEHSTAALVSLDEKVKGELPVLSIRLGEVKSVVDRVDAGLGKYEASLGERHADVKQTLHHAAEASLANHAQTGKLVQELDGKLLQYNAEVLASVTSLSTSTAHSFTGITKDIKHQHHEIKQLSEQTTKLASSHDTVIHETTRGVQNHLSSKLNVIAAEITANHGESLSAISSMEGTVKGDMPALAKTVKEVKHVVDCVDSNFARYETSSNERHADVKQMFHQATEASWTNHQQTSKLVQGLDNKLQQYIANSADVAYANVAARSKANPGNEGSDPGPIVVAIESMKALVSASMSSIQQAIEHQQTDVSKLVSQVSSQTSNHETLSKSSESTSVILKELQSKASHSEKSHSEALVALNSMRETLSTLSATSWFEQGADSCGLSRQKDVLAINDALKELSTQVYVLGGDGDASSLTLGDLMTQLSDLSTRLASIEIEVQNGVTAAVVVEEISSIKSVRSLEHQADLAAGERLRETVLGLDEFVRGQLDQVNAALDEQQSRLVSIQSTGKQHAEDSKAISLMVEENGELLRGIESQSTQSHGASAKSTEEVRDMLEEIKSQVVALRESDSARVQTLADTPRSPPVNDEIKELCKSIHELVESVPKRVHAESAERHDTLLAKNAELVALLTALSAALAQLSKDTHGLNDTLAKVDSSLVERDAAVTKRSTTSQGEISSIVQIVSTLEKEILAVRERVFASPLPNGTPDPAAVQQSIALTSKLDALMTELTGTKAALCEEISGARAQSENETQQLNSSLEEVKGSIEKLSSSSDQGIVALQSAIEKQSGDLLAVRDEVSSSQSSGSTEVTKHLNELVALVRSNSSAEILERVRELGVSVSDIHGHVVDQSNSTATASSLSEIQRTLEAYASQLNRVLKTEENHSGRHDTIVALLERNQTKISEMYESVQSNSSSQEIISLRSVIEKQTSDLMAVKEQMSSTSSSSSTEVTKQLSDLTTLVQSLSFAEVLEHLRELSVSVTDVRGLVVEETKSSSTTSSNFSEIQKMLEVYAGQLAQLLKNEEGHSSRHESLVALLDRNQAKISEVYEGVHSSSSEQAIRELRSVIERQTTDLVAVKEQISTSHSTSSTEVTKHLSEITTLIQSISFTEVLERLQELGISVTDVRGLIVNESQSDTTTASSLSEIQKASCSMLEVYAGHFEQVLKSEQNQSSRHDAIIALLDRNQSKISELYEGIHSSSSEQTIIALRSLIEKQSTDLLAVREQISTSQSTSSTEVTNQLNELTTLVQRISFAEVLQHLHELGVSVTDVRGLIVDESKSSMTTSASLTEVQKMLGVYASQFEQVLKHEESHSSRHDTVVALLDRSQTKISEVYEGIQSHVTSTRELVSESHTSAMSSLEKITTILATHEAYSKEHCTEIIKATRELQQYLSEKGDKQSADITAKLSDLSQSFVELLSSQTFSSQSLREGVTQLTDSSSRLNTKMDTRFKETVDTLNQAFESLRVEMTK</sequence>
<feature type="non-terminal residue" evidence="3">
    <location>
        <position position="1856"/>
    </location>
</feature>
<name>A0A0C2XHR3_SERVB</name>
<feature type="compositionally biased region" description="Low complexity" evidence="2">
    <location>
        <begin position="98"/>
        <end position="108"/>
    </location>
</feature>
<proteinExistence type="predicted"/>
<dbReference type="Proteomes" id="UP000054097">
    <property type="component" value="Unassembled WGS sequence"/>
</dbReference>
<protein>
    <submittedName>
        <fullName evidence="3">Uncharacterized protein</fullName>
    </submittedName>
</protein>
<organism evidence="3 4">
    <name type="scientific">Serendipita vermifera MAFF 305830</name>
    <dbReference type="NCBI Taxonomy" id="933852"/>
    <lineage>
        <taxon>Eukaryota</taxon>
        <taxon>Fungi</taxon>
        <taxon>Dikarya</taxon>
        <taxon>Basidiomycota</taxon>
        <taxon>Agaricomycotina</taxon>
        <taxon>Agaricomycetes</taxon>
        <taxon>Sebacinales</taxon>
        <taxon>Serendipitaceae</taxon>
        <taxon>Serendipita</taxon>
    </lineage>
</organism>
<evidence type="ECO:0000256" key="1">
    <source>
        <dbReference type="SAM" id="Coils"/>
    </source>
</evidence>
<reference evidence="3 4" key="1">
    <citation type="submission" date="2014-04" db="EMBL/GenBank/DDBJ databases">
        <authorList>
            <consortium name="DOE Joint Genome Institute"/>
            <person name="Kuo A."/>
            <person name="Zuccaro A."/>
            <person name="Kohler A."/>
            <person name="Nagy L.G."/>
            <person name="Floudas D."/>
            <person name="Copeland A."/>
            <person name="Barry K.W."/>
            <person name="Cichocki N."/>
            <person name="Veneault-Fourrey C."/>
            <person name="LaButti K."/>
            <person name="Lindquist E.A."/>
            <person name="Lipzen A."/>
            <person name="Lundell T."/>
            <person name="Morin E."/>
            <person name="Murat C."/>
            <person name="Sun H."/>
            <person name="Tunlid A."/>
            <person name="Henrissat B."/>
            <person name="Grigoriev I.V."/>
            <person name="Hibbett D.S."/>
            <person name="Martin F."/>
            <person name="Nordberg H.P."/>
            <person name="Cantor M.N."/>
            <person name="Hua S.X."/>
        </authorList>
    </citation>
    <scope>NUCLEOTIDE SEQUENCE [LARGE SCALE GENOMIC DNA]</scope>
    <source>
        <strain evidence="3 4">MAFF 305830</strain>
    </source>
</reference>
<feature type="coiled-coil region" evidence="1">
    <location>
        <begin position="227"/>
        <end position="296"/>
    </location>
</feature>
<dbReference type="HOGENOM" id="CLU_236776_0_0_1"/>
<dbReference type="EMBL" id="KN824292">
    <property type="protein sequence ID" value="KIM28602.1"/>
    <property type="molecule type" value="Genomic_DNA"/>
</dbReference>
<dbReference type="OrthoDB" id="3211999at2759"/>
<accession>A0A0C2XHR3</accession>